<dbReference type="PROSITE" id="PS50110">
    <property type="entry name" value="RESPONSE_REGULATORY"/>
    <property type="match status" value="1"/>
</dbReference>
<gene>
    <name evidence="10" type="ORF">BEI59_30920</name>
    <name evidence="11" type="ORF">BEI63_16770</name>
</gene>
<evidence type="ECO:0000259" key="8">
    <source>
        <dbReference type="PROSITE" id="PS01124"/>
    </source>
</evidence>
<dbReference type="InterPro" id="IPR009057">
    <property type="entry name" value="Homeodomain-like_sf"/>
</dbReference>
<name>A0A1E3U827_9FIRM</name>
<protein>
    <recommendedName>
        <fullName evidence="1">Stage 0 sporulation protein A homolog</fullName>
    </recommendedName>
</protein>
<feature type="domain" description="Response regulatory" evidence="9">
    <location>
        <begin position="6"/>
        <end position="123"/>
    </location>
</feature>
<evidence type="ECO:0000256" key="7">
    <source>
        <dbReference type="SAM" id="MobiDB-lite"/>
    </source>
</evidence>
<evidence type="ECO:0000256" key="1">
    <source>
        <dbReference type="ARBA" id="ARBA00018672"/>
    </source>
</evidence>
<keyword evidence="6" id="KW-0597">Phosphoprotein</keyword>
<evidence type="ECO:0000313" key="12">
    <source>
        <dbReference type="Proteomes" id="UP000094271"/>
    </source>
</evidence>
<dbReference type="InterPro" id="IPR018060">
    <property type="entry name" value="HTH_AraC"/>
</dbReference>
<evidence type="ECO:0000256" key="6">
    <source>
        <dbReference type="PROSITE-ProRule" id="PRU00169"/>
    </source>
</evidence>
<dbReference type="RefSeq" id="WP_069411324.1">
    <property type="nucleotide sequence ID" value="NZ_JAQCZP010000008.1"/>
</dbReference>
<dbReference type="Proteomes" id="UP000094869">
    <property type="component" value="Unassembled WGS sequence"/>
</dbReference>
<evidence type="ECO:0000259" key="9">
    <source>
        <dbReference type="PROSITE" id="PS50110"/>
    </source>
</evidence>
<evidence type="ECO:0000256" key="4">
    <source>
        <dbReference type="ARBA" id="ARBA00023163"/>
    </source>
</evidence>
<dbReference type="PANTHER" id="PTHR43280">
    <property type="entry name" value="ARAC-FAMILY TRANSCRIPTIONAL REGULATOR"/>
    <property type="match status" value="1"/>
</dbReference>
<accession>A0A1E3U827</accession>
<dbReference type="SUPFAM" id="SSF46689">
    <property type="entry name" value="Homeodomain-like"/>
    <property type="match status" value="2"/>
</dbReference>
<dbReference type="PROSITE" id="PS01124">
    <property type="entry name" value="HTH_ARAC_FAMILY_2"/>
    <property type="match status" value="1"/>
</dbReference>
<feature type="region of interest" description="Disordered" evidence="7">
    <location>
        <begin position="509"/>
        <end position="530"/>
    </location>
</feature>
<dbReference type="InterPro" id="IPR011006">
    <property type="entry name" value="CheY-like_superfamily"/>
</dbReference>
<keyword evidence="3" id="KW-0238">DNA-binding</keyword>
<proteinExistence type="predicted"/>
<keyword evidence="2" id="KW-0805">Transcription regulation</keyword>
<evidence type="ECO:0000313" key="13">
    <source>
        <dbReference type="Proteomes" id="UP000094869"/>
    </source>
</evidence>
<reference evidence="10 12" key="2">
    <citation type="submission" date="2016-08" db="EMBL/GenBank/DDBJ databases">
        <authorList>
            <person name="Seilhamer J.J."/>
        </authorList>
    </citation>
    <scope>NUCLEOTIDE SEQUENCE [LARGE SCALE GENOMIC DNA]</scope>
    <source>
        <strain evidence="10 12">NML150140-1</strain>
    </source>
</reference>
<reference evidence="11 13" key="1">
    <citation type="submission" date="2016-08" db="EMBL/GenBank/DDBJ databases">
        <title>Characterization of Isolates of Eisenbergiella tayi Derived from Blood Cultures, Using Whole Genome Sequencing.</title>
        <authorList>
            <person name="Bernier A.-M."/>
            <person name="Burdz T."/>
            <person name="Wiebe D."/>
            <person name="Bernard K."/>
        </authorList>
    </citation>
    <scope>NUCLEOTIDE SEQUENCE [LARGE SCALE GENOMIC DNA]</scope>
    <source>
        <strain evidence="11 13">NML120146</strain>
    </source>
</reference>
<dbReference type="Pfam" id="PF12833">
    <property type="entry name" value="HTH_18"/>
    <property type="match status" value="1"/>
</dbReference>
<dbReference type="GO" id="GO:0000160">
    <property type="term" value="P:phosphorelay signal transduction system"/>
    <property type="evidence" value="ECO:0007669"/>
    <property type="project" value="InterPro"/>
</dbReference>
<dbReference type="PANTHER" id="PTHR43280:SF2">
    <property type="entry name" value="HTH-TYPE TRANSCRIPTIONAL REGULATOR EXSA"/>
    <property type="match status" value="1"/>
</dbReference>
<dbReference type="GO" id="GO:0043565">
    <property type="term" value="F:sequence-specific DNA binding"/>
    <property type="evidence" value="ECO:0007669"/>
    <property type="project" value="InterPro"/>
</dbReference>
<dbReference type="GO" id="GO:0003700">
    <property type="term" value="F:DNA-binding transcription factor activity"/>
    <property type="evidence" value="ECO:0007669"/>
    <property type="project" value="InterPro"/>
</dbReference>
<comment type="function">
    <text evidence="5">May play the central regulatory role in sporulation. It may be an element of the effector pathway responsible for the activation of sporulation genes in response to nutritional stress. Spo0A may act in concert with spo0H (a sigma factor) to control the expression of some genes that are critical to the sporulation process.</text>
</comment>
<dbReference type="Proteomes" id="UP000094271">
    <property type="component" value="Unassembled WGS sequence"/>
</dbReference>
<dbReference type="SMART" id="SM00448">
    <property type="entry name" value="REC"/>
    <property type="match status" value="1"/>
</dbReference>
<dbReference type="InterPro" id="IPR001789">
    <property type="entry name" value="Sig_transdc_resp-reg_receiver"/>
</dbReference>
<dbReference type="EMBL" id="MEHD01000025">
    <property type="protein sequence ID" value="ODR54597.1"/>
    <property type="molecule type" value="Genomic_DNA"/>
</dbReference>
<feature type="domain" description="HTH araC/xylS-type" evidence="8">
    <location>
        <begin position="412"/>
        <end position="511"/>
    </location>
</feature>
<dbReference type="SMART" id="SM00342">
    <property type="entry name" value="HTH_ARAC"/>
    <property type="match status" value="1"/>
</dbReference>
<keyword evidence="4" id="KW-0804">Transcription</keyword>
<evidence type="ECO:0000313" key="11">
    <source>
        <dbReference type="EMBL" id="ODR54597.1"/>
    </source>
</evidence>
<dbReference type="CDD" id="cd17536">
    <property type="entry name" value="REC_YesN-like"/>
    <property type="match status" value="1"/>
</dbReference>
<comment type="caution">
    <text evidence="10">The sequence shown here is derived from an EMBL/GenBank/DDBJ whole genome shotgun (WGS) entry which is preliminary data.</text>
</comment>
<evidence type="ECO:0000313" key="10">
    <source>
        <dbReference type="EMBL" id="ODR42991.1"/>
    </source>
</evidence>
<evidence type="ECO:0000256" key="5">
    <source>
        <dbReference type="ARBA" id="ARBA00024867"/>
    </source>
</evidence>
<organism evidence="10 12">
    <name type="scientific">Eisenbergiella tayi</name>
    <dbReference type="NCBI Taxonomy" id="1432052"/>
    <lineage>
        <taxon>Bacteria</taxon>
        <taxon>Bacillati</taxon>
        <taxon>Bacillota</taxon>
        <taxon>Clostridia</taxon>
        <taxon>Lachnospirales</taxon>
        <taxon>Lachnospiraceae</taxon>
        <taxon>Eisenbergiella</taxon>
    </lineage>
</organism>
<sequence length="530" mass="61554">MSNHFSVILAEDEPRILQFMQKKIEELDPRFEIIATARNGMDALSVAEELRPHVLFTDVKMPVMDGLTLLSRMKDSSPETKCIIVSGYRDFDYVREALRMEAVDYLLKPISDHELARILKTLAMDFEYASQEEEAYAIASAVSNKLDIDHVSRSLMETRFRMLLLCVGPLMNNASQISHSRVFINIWKKTELYSLMNQNQITLHRKWVCYGWSVNQKYIIWDAQEGSISESSLYRFLQTVEGNVNGYQVNLCELPAEIRINQLHQGALTLQENLNRSLVVGRSGIIENQKDSSSHTFPQILPPAQLQLLKKLIASYRRDDIRCHVFELLDSWKEKQYPQTVIENGLRQLLRAFLSSQSNPDELKLYLAEYSILGSLSVCRTFPDIYTDIWEAAEHLMDQESSLKDYSTRTADDMETYIRQHYTEDISLESMADMFGFNAIYLNRIFKREKNITPIQFLINLRMEKAKELIREHTDWDFTLISESVGYHDTHYFSRAFKKAEEISPSEYRNLFLPPTPNPPQGIKEPPSRQ</sequence>
<dbReference type="Pfam" id="PF00072">
    <property type="entry name" value="Response_reg"/>
    <property type="match status" value="1"/>
</dbReference>
<evidence type="ECO:0000256" key="2">
    <source>
        <dbReference type="ARBA" id="ARBA00023015"/>
    </source>
</evidence>
<dbReference type="Gene3D" id="3.40.50.2300">
    <property type="match status" value="1"/>
</dbReference>
<dbReference type="AlphaFoldDB" id="A0A1E3U827"/>
<feature type="modified residue" description="4-aspartylphosphate" evidence="6">
    <location>
        <position position="58"/>
    </location>
</feature>
<dbReference type="Gene3D" id="1.10.10.60">
    <property type="entry name" value="Homeodomain-like"/>
    <property type="match status" value="2"/>
</dbReference>
<keyword evidence="13" id="KW-1185">Reference proteome</keyword>
<dbReference type="EMBL" id="MEHA01000036">
    <property type="protein sequence ID" value="ODR42991.1"/>
    <property type="molecule type" value="Genomic_DNA"/>
</dbReference>
<dbReference type="SUPFAM" id="SSF52172">
    <property type="entry name" value="CheY-like"/>
    <property type="match status" value="1"/>
</dbReference>
<evidence type="ECO:0000256" key="3">
    <source>
        <dbReference type="ARBA" id="ARBA00023125"/>
    </source>
</evidence>